<evidence type="ECO:0000313" key="2">
    <source>
        <dbReference type="EMBL" id="PNX78806.1"/>
    </source>
</evidence>
<comment type="caution">
    <text evidence="2">The sequence shown here is derived from an EMBL/GenBank/DDBJ whole genome shotgun (WGS) entry which is preliminary data.</text>
</comment>
<reference evidence="2 3" key="1">
    <citation type="journal article" date="2014" name="Am. J. Bot.">
        <title>Genome assembly and annotation for red clover (Trifolium pratense; Fabaceae).</title>
        <authorList>
            <person name="Istvanek J."/>
            <person name="Jaros M."/>
            <person name="Krenek A."/>
            <person name="Repkova J."/>
        </authorList>
    </citation>
    <scope>NUCLEOTIDE SEQUENCE [LARGE SCALE GENOMIC DNA]</scope>
    <source>
        <strain evidence="3">cv. Tatra</strain>
        <tissue evidence="2">Young leaves</tissue>
    </source>
</reference>
<dbReference type="EMBL" id="ASHM01104338">
    <property type="protein sequence ID" value="PNX68178.1"/>
    <property type="molecule type" value="Genomic_DNA"/>
</dbReference>
<dbReference type="EMBL" id="ASHM01034775">
    <property type="protein sequence ID" value="PNX78806.1"/>
    <property type="molecule type" value="Genomic_DNA"/>
</dbReference>
<dbReference type="Proteomes" id="UP000236291">
    <property type="component" value="Unassembled WGS sequence"/>
</dbReference>
<sequence>RTTVTTAQRDSRPDHLCQENFRYKESVEPMALIPLSGHEG</sequence>
<name>A0A2K3LJV7_TRIPR</name>
<organism evidence="2 3">
    <name type="scientific">Trifolium pratense</name>
    <name type="common">Red clover</name>
    <dbReference type="NCBI Taxonomy" id="57577"/>
    <lineage>
        <taxon>Eukaryota</taxon>
        <taxon>Viridiplantae</taxon>
        <taxon>Streptophyta</taxon>
        <taxon>Embryophyta</taxon>
        <taxon>Tracheophyta</taxon>
        <taxon>Spermatophyta</taxon>
        <taxon>Magnoliopsida</taxon>
        <taxon>eudicotyledons</taxon>
        <taxon>Gunneridae</taxon>
        <taxon>Pentapetalae</taxon>
        <taxon>rosids</taxon>
        <taxon>fabids</taxon>
        <taxon>Fabales</taxon>
        <taxon>Fabaceae</taxon>
        <taxon>Papilionoideae</taxon>
        <taxon>50 kb inversion clade</taxon>
        <taxon>NPAAA clade</taxon>
        <taxon>Hologalegina</taxon>
        <taxon>IRL clade</taxon>
        <taxon>Trifolieae</taxon>
        <taxon>Trifolium</taxon>
    </lineage>
</organism>
<protein>
    <submittedName>
        <fullName evidence="2">Uncharacterized protein</fullName>
    </submittedName>
</protein>
<feature type="non-terminal residue" evidence="2">
    <location>
        <position position="1"/>
    </location>
</feature>
<dbReference type="AlphaFoldDB" id="A0A2K3LJV7"/>
<reference evidence="2 3" key="2">
    <citation type="journal article" date="2017" name="Front. Plant Sci.">
        <title>Gene Classification and Mining of Molecular Markers Useful in Red Clover (Trifolium pratense) Breeding.</title>
        <authorList>
            <person name="Istvanek J."/>
            <person name="Dluhosova J."/>
            <person name="Dluhos P."/>
            <person name="Patkova L."/>
            <person name="Nedelnik J."/>
            <person name="Repkova J."/>
        </authorList>
    </citation>
    <scope>NUCLEOTIDE SEQUENCE [LARGE SCALE GENOMIC DNA]</scope>
    <source>
        <strain evidence="3">cv. Tatra</strain>
        <tissue evidence="2">Young leaves</tissue>
    </source>
</reference>
<evidence type="ECO:0000313" key="3">
    <source>
        <dbReference type="Proteomes" id="UP000236291"/>
    </source>
</evidence>
<accession>A0A2K3LJV7</accession>
<proteinExistence type="predicted"/>
<evidence type="ECO:0000313" key="1">
    <source>
        <dbReference type="EMBL" id="PNX68178.1"/>
    </source>
</evidence>
<gene>
    <name evidence="2" type="ORF">L195_g034787</name>
    <name evidence="1" type="ORF">L195_g056022</name>
</gene>